<keyword evidence="3" id="KW-1185">Reference proteome</keyword>
<dbReference type="AlphaFoldDB" id="A0A1Y2BNR9"/>
<evidence type="ECO:0000256" key="1">
    <source>
        <dbReference type="SAM" id="MobiDB-lite"/>
    </source>
</evidence>
<comment type="caution">
    <text evidence="2">The sequence shown here is derived from an EMBL/GenBank/DDBJ whole genome shotgun (WGS) entry which is preliminary data.</text>
</comment>
<sequence length="496" mass="55996">MAPTALNTTTRRPVSRAHSDTSEDTNETLSHPPSPLANGKTAFRTESGPKELLPVSLPAAPALSSLVLSPTTAIIATVRRACLEVLSKLQTGSITIIDASDLKHKEDGQVYVFGEKNAKTRATIRVLKKRFWLRLAVYSALGFGESFMYNEVEVDGLTDLIILFIRNREHLAAMELLPFGLNAVLNTLVHSKIPNTIYNSLINIQAHYDLGNEMFESFLSPDMTYSCPIWELGNEDESLESAQMRKIHRMLELAKIRKGDHVLEVGTGWGALSIEAVRLYDCTVTTLTLSKEQKALAEARIAKAGYSDRITVLLQDYRLLDPKEHQFDRIVTVEMLEAVGHDFMPVFFEQADRLLKKDGILSLQVITMVEQRYEAYCKEMDFIQKYIFPGGHCPSVTSLIEAVNKGSKGRLFVDELDNIGPHYTKALRLWREAFLANFDRVREETGLHHVYTQEFKRKWEYYFAYCEAGFATRALGDIQVRLVRECNEDLVAGIPL</sequence>
<proteinExistence type="predicted"/>
<evidence type="ECO:0000313" key="3">
    <source>
        <dbReference type="Proteomes" id="UP000193642"/>
    </source>
</evidence>
<dbReference type="Pfam" id="PF02353">
    <property type="entry name" value="CMAS"/>
    <property type="match status" value="1"/>
</dbReference>
<dbReference type="InterPro" id="IPR029063">
    <property type="entry name" value="SAM-dependent_MTases_sf"/>
</dbReference>
<accession>A0A1Y2BNR9</accession>
<feature type="region of interest" description="Disordered" evidence="1">
    <location>
        <begin position="1"/>
        <end position="43"/>
    </location>
</feature>
<name>A0A1Y2BNR9_9FUNG</name>
<gene>
    <name evidence="2" type="ORF">BCR33DRAFT_722177</name>
</gene>
<protein>
    <submittedName>
        <fullName evidence="2">Cyclopropane-fatty-acyl-phospholipid synthase</fullName>
    </submittedName>
</protein>
<dbReference type="SUPFAM" id="SSF53335">
    <property type="entry name" value="S-adenosyl-L-methionine-dependent methyltransferases"/>
    <property type="match status" value="1"/>
</dbReference>
<dbReference type="PANTHER" id="PTHR43667:SF2">
    <property type="entry name" value="FATTY ACID C-METHYL TRANSFERASE"/>
    <property type="match status" value="1"/>
</dbReference>
<organism evidence="2 3">
    <name type="scientific">Rhizoclosmatium globosum</name>
    <dbReference type="NCBI Taxonomy" id="329046"/>
    <lineage>
        <taxon>Eukaryota</taxon>
        <taxon>Fungi</taxon>
        <taxon>Fungi incertae sedis</taxon>
        <taxon>Chytridiomycota</taxon>
        <taxon>Chytridiomycota incertae sedis</taxon>
        <taxon>Chytridiomycetes</taxon>
        <taxon>Chytridiales</taxon>
        <taxon>Chytriomycetaceae</taxon>
        <taxon>Rhizoclosmatium</taxon>
    </lineage>
</organism>
<dbReference type="InterPro" id="IPR050723">
    <property type="entry name" value="CFA/CMAS"/>
</dbReference>
<dbReference type="Proteomes" id="UP000193642">
    <property type="component" value="Unassembled WGS sequence"/>
</dbReference>
<dbReference type="PANTHER" id="PTHR43667">
    <property type="entry name" value="CYCLOPROPANE-FATTY-ACYL-PHOSPHOLIPID SYNTHASE"/>
    <property type="match status" value="1"/>
</dbReference>
<dbReference type="OrthoDB" id="8300214at2759"/>
<evidence type="ECO:0000313" key="2">
    <source>
        <dbReference type="EMBL" id="ORY36372.1"/>
    </source>
</evidence>
<dbReference type="Gene3D" id="3.40.50.150">
    <property type="entry name" value="Vaccinia Virus protein VP39"/>
    <property type="match status" value="1"/>
</dbReference>
<reference evidence="2 3" key="1">
    <citation type="submission" date="2016-07" db="EMBL/GenBank/DDBJ databases">
        <title>Pervasive Adenine N6-methylation of Active Genes in Fungi.</title>
        <authorList>
            <consortium name="DOE Joint Genome Institute"/>
            <person name="Mondo S.J."/>
            <person name="Dannebaum R.O."/>
            <person name="Kuo R.C."/>
            <person name="Labutti K."/>
            <person name="Haridas S."/>
            <person name="Kuo A."/>
            <person name="Salamov A."/>
            <person name="Ahrendt S.R."/>
            <person name="Lipzen A."/>
            <person name="Sullivan W."/>
            <person name="Andreopoulos W.B."/>
            <person name="Clum A."/>
            <person name="Lindquist E."/>
            <person name="Daum C."/>
            <person name="Ramamoorthy G.K."/>
            <person name="Gryganskyi A."/>
            <person name="Culley D."/>
            <person name="Magnuson J.K."/>
            <person name="James T.Y."/>
            <person name="O'Malley M.A."/>
            <person name="Stajich J.E."/>
            <person name="Spatafora J.W."/>
            <person name="Visel A."/>
            <person name="Grigoriev I.V."/>
        </authorList>
    </citation>
    <scope>NUCLEOTIDE SEQUENCE [LARGE SCALE GENOMIC DNA]</scope>
    <source>
        <strain evidence="2 3">JEL800</strain>
    </source>
</reference>
<feature type="compositionally biased region" description="Polar residues" evidence="1">
    <location>
        <begin position="1"/>
        <end position="12"/>
    </location>
</feature>
<dbReference type="EMBL" id="MCGO01000056">
    <property type="protein sequence ID" value="ORY36372.1"/>
    <property type="molecule type" value="Genomic_DNA"/>
</dbReference>
<dbReference type="CDD" id="cd02440">
    <property type="entry name" value="AdoMet_MTases"/>
    <property type="match status" value="1"/>
</dbReference>
<dbReference type="STRING" id="329046.A0A1Y2BNR9"/>